<sequence length="140" mass="16124">MYSKEHEQGLADWGSKPRKAHYRQRAHNREWLITAKNKKAKSYESGSVLEYALAVYLSRNLIVYIFWRQFSCEGVLMVSPPSPMSEAPENVDSLNKFDSNSIKYAVTLDCNITLPTIIKKRNWQLLRTTVKSNSRLDGTP</sequence>
<dbReference type="WBParaSite" id="nRc.2.0.1.t15744-RA">
    <property type="protein sequence ID" value="nRc.2.0.1.t15744-RA"/>
    <property type="gene ID" value="nRc.2.0.1.g15744"/>
</dbReference>
<name>A0A915IQQ7_ROMCU</name>
<feature type="region of interest" description="Disordered" evidence="1">
    <location>
        <begin position="1"/>
        <end position="20"/>
    </location>
</feature>
<proteinExistence type="predicted"/>
<keyword evidence="2" id="KW-1185">Reference proteome</keyword>
<organism evidence="2 3">
    <name type="scientific">Romanomermis culicivorax</name>
    <name type="common">Nematode worm</name>
    <dbReference type="NCBI Taxonomy" id="13658"/>
    <lineage>
        <taxon>Eukaryota</taxon>
        <taxon>Metazoa</taxon>
        <taxon>Ecdysozoa</taxon>
        <taxon>Nematoda</taxon>
        <taxon>Enoplea</taxon>
        <taxon>Dorylaimia</taxon>
        <taxon>Mermithida</taxon>
        <taxon>Mermithoidea</taxon>
        <taxon>Mermithidae</taxon>
        <taxon>Romanomermis</taxon>
    </lineage>
</organism>
<accession>A0A915IQQ7</accession>
<evidence type="ECO:0000256" key="1">
    <source>
        <dbReference type="SAM" id="MobiDB-lite"/>
    </source>
</evidence>
<protein>
    <submittedName>
        <fullName evidence="3">Uncharacterized protein</fullName>
    </submittedName>
</protein>
<dbReference type="Proteomes" id="UP000887565">
    <property type="component" value="Unplaced"/>
</dbReference>
<reference evidence="3" key="1">
    <citation type="submission" date="2022-11" db="UniProtKB">
        <authorList>
            <consortium name="WormBaseParasite"/>
        </authorList>
    </citation>
    <scope>IDENTIFICATION</scope>
</reference>
<evidence type="ECO:0000313" key="3">
    <source>
        <dbReference type="WBParaSite" id="nRc.2.0.1.t15744-RA"/>
    </source>
</evidence>
<evidence type="ECO:0000313" key="2">
    <source>
        <dbReference type="Proteomes" id="UP000887565"/>
    </source>
</evidence>
<dbReference type="AlphaFoldDB" id="A0A915IQQ7"/>